<keyword evidence="2" id="KW-1185">Reference proteome</keyword>
<dbReference type="Proteomes" id="UP000295361">
    <property type="component" value="Unassembled WGS sequence"/>
</dbReference>
<proteinExistence type="predicted"/>
<dbReference type="OrthoDB" id="8812695at2"/>
<dbReference type="AlphaFoldDB" id="A0A4R6QS89"/>
<organism evidence="1 2">
    <name type="scientific">Roseateles toxinivorans</name>
    <dbReference type="NCBI Taxonomy" id="270368"/>
    <lineage>
        <taxon>Bacteria</taxon>
        <taxon>Pseudomonadati</taxon>
        <taxon>Pseudomonadota</taxon>
        <taxon>Betaproteobacteria</taxon>
        <taxon>Burkholderiales</taxon>
        <taxon>Sphaerotilaceae</taxon>
        <taxon>Roseateles</taxon>
    </lineage>
</organism>
<accession>A0A4R6QS89</accession>
<reference evidence="1 2" key="1">
    <citation type="submission" date="2019-03" db="EMBL/GenBank/DDBJ databases">
        <title>Genomic Encyclopedia of Type Strains, Phase IV (KMG-IV): sequencing the most valuable type-strain genomes for metagenomic binning, comparative biology and taxonomic classification.</title>
        <authorList>
            <person name="Goeker M."/>
        </authorList>
    </citation>
    <scope>NUCLEOTIDE SEQUENCE [LARGE SCALE GENOMIC DNA]</scope>
    <source>
        <strain evidence="1 2">DSM 16998</strain>
    </source>
</reference>
<sequence>MPQILHACTGGTLCLPETLLCDRQDGGHLIVNPPRPVWERHELAPLELALWSLLVAATGRAMLETLPCLSDGCINYWEAGNWALNDAAAPVGPKHVREHRRVHLHLFGRSRQARHADWRWGESPRFPDYRDVKTWSAAMTPLDAAECAAVAQRVGELLASEMRLAP</sequence>
<comment type="caution">
    <text evidence="1">The sequence shown here is derived from an EMBL/GenBank/DDBJ whole genome shotgun (WGS) entry which is preliminary data.</text>
</comment>
<dbReference type="EMBL" id="SNXS01000001">
    <property type="protein sequence ID" value="TDP74036.1"/>
    <property type="molecule type" value="Genomic_DNA"/>
</dbReference>
<dbReference type="RefSeq" id="WP_133698703.1">
    <property type="nucleotide sequence ID" value="NZ_SNXS01000001.1"/>
</dbReference>
<evidence type="ECO:0000313" key="1">
    <source>
        <dbReference type="EMBL" id="TDP74036.1"/>
    </source>
</evidence>
<name>A0A4R6QS89_9BURK</name>
<evidence type="ECO:0008006" key="3">
    <source>
        <dbReference type="Google" id="ProtNLM"/>
    </source>
</evidence>
<protein>
    <recommendedName>
        <fullName evidence="3">Diadenosine tetraphosphate (Ap4A) HIT family hydrolase</fullName>
    </recommendedName>
</protein>
<gene>
    <name evidence="1" type="ORF">DES47_10182</name>
</gene>
<dbReference type="InParanoid" id="A0A4R6QS89"/>
<evidence type="ECO:0000313" key="2">
    <source>
        <dbReference type="Proteomes" id="UP000295361"/>
    </source>
</evidence>